<evidence type="ECO:0008006" key="6">
    <source>
        <dbReference type="Google" id="ProtNLM"/>
    </source>
</evidence>
<evidence type="ECO:0000256" key="1">
    <source>
        <dbReference type="SAM" id="SignalP"/>
    </source>
</evidence>
<comment type="caution">
    <text evidence="2">The sequence shown here is derived from an EMBL/GenBank/DDBJ whole genome shotgun (WGS) entry which is preliminary data.</text>
</comment>
<organism evidence="2 4">
    <name type="scientific">Bacteroides clarus</name>
    <dbReference type="NCBI Taxonomy" id="626929"/>
    <lineage>
        <taxon>Bacteria</taxon>
        <taxon>Pseudomonadati</taxon>
        <taxon>Bacteroidota</taxon>
        <taxon>Bacteroidia</taxon>
        <taxon>Bacteroidales</taxon>
        <taxon>Bacteroidaceae</taxon>
        <taxon>Bacteroides</taxon>
    </lineage>
</organism>
<evidence type="ECO:0000313" key="5">
    <source>
        <dbReference type="Proteomes" id="UP000284366"/>
    </source>
</evidence>
<accession>A0A1Y3YW97</accession>
<dbReference type="RefSeq" id="WP_009122991.1">
    <property type="nucleotide sequence ID" value="NZ_CAMMFP010000009.1"/>
</dbReference>
<reference evidence="4" key="1">
    <citation type="submission" date="2017-04" db="EMBL/GenBank/DDBJ databases">
        <title>Function of individual gut microbiota members based on whole genome sequencing of pure cultures obtained from chicken caecum.</title>
        <authorList>
            <person name="Medvecky M."/>
            <person name="Cejkova D."/>
            <person name="Polansky O."/>
            <person name="Karasova D."/>
            <person name="Kubasova T."/>
            <person name="Cizek A."/>
            <person name="Rychlik I."/>
        </authorList>
    </citation>
    <scope>NUCLEOTIDE SEQUENCE [LARGE SCALE GENOMIC DNA]</scope>
    <source>
        <strain evidence="4">An43</strain>
    </source>
</reference>
<feature type="chain" id="PRO_5036030165" description="DUF1570 domain-containing protein" evidence="1">
    <location>
        <begin position="20"/>
        <end position="260"/>
    </location>
</feature>
<name>A0A1Y3YW97_9BACE</name>
<dbReference type="EMBL" id="NFII01000003">
    <property type="protein sequence ID" value="OUO02134.1"/>
    <property type="molecule type" value="Genomic_DNA"/>
</dbReference>
<feature type="signal peptide" evidence="1">
    <location>
        <begin position="1"/>
        <end position="19"/>
    </location>
</feature>
<reference evidence="2" key="2">
    <citation type="journal article" date="2018" name="BMC Genomics">
        <title>Whole genome sequencing and function prediction of 133 gut anaerobes isolated from chicken caecum in pure cultures.</title>
        <authorList>
            <person name="Medvecky M."/>
            <person name="Cejkova D."/>
            <person name="Polansky O."/>
            <person name="Karasova D."/>
            <person name="Kubasova T."/>
            <person name="Cizek A."/>
            <person name="Rychlik I."/>
        </authorList>
    </citation>
    <scope>NUCLEOTIDE SEQUENCE</scope>
    <source>
        <strain evidence="2">An43</strain>
    </source>
</reference>
<evidence type="ECO:0000313" key="4">
    <source>
        <dbReference type="Proteomes" id="UP000195386"/>
    </source>
</evidence>
<reference evidence="3 5" key="3">
    <citation type="submission" date="2018-08" db="EMBL/GenBank/DDBJ databases">
        <title>A genome reference for cultivated species of the human gut microbiota.</title>
        <authorList>
            <person name="Zou Y."/>
            <person name="Xue W."/>
            <person name="Luo G."/>
        </authorList>
    </citation>
    <scope>NUCLEOTIDE SEQUENCE [LARGE SCALE GENOMIC DNA]</scope>
    <source>
        <strain evidence="3 5">AF14-27</strain>
    </source>
</reference>
<dbReference type="Proteomes" id="UP000195386">
    <property type="component" value="Unassembled WGS sequence"/>
</dbReference>
<gene>
    <name evidence="2" type="ORF">B5F97_04965</name>
    <name evidence="3" type="ORF">DWW09_08190</name>
</gene>
<sequence>MRLSLFLYLVFASYCGAVAQNLQIRYEGDPLSEKDRIWIERFLTSEIELYARFGLKDTTNLKLTVFEKKQDAWYYLDSIKVALPSLHAGGLYIPGKKEAIILGREKWRERSSKIIIHELTHHLSRQTMKRLPGWLNEGLSKYFENCELGKKGLKHTLGDYERGRIRTMYMLGEVDLKSFIDNTNGDFRKKLLTDESYAYVLSHALVTFGLEVAEKEFMENFIALLNKKMTGVRYSQLIDAVYPGGFMQFERDFTDFCNSD</sequence>
<dbReference type="EMBL" id="QRZG01000012">
    <property type="protein sequence ID" value="RGV54473.1"/>
    <property type="molecule type" value="Genomic_DNA"/>
</dbReference>
<protein>
    <recommendedName>
        <fullName evidence="6">DUF1570 domain-containing protein</fullName>
    </recommendedName>
</protein>
<keyword evidence="1" id="KW-0732">Signal</keyword>
<proteinExistence type="predicted"/>
<evidence type="ECO:0000313" key="2">
    <source>
        <dbReference type="EMBL" id="OUO02134.1"/>
    </source>
</evidence>
<evidence type="ECO:0000313" key="3">
    <source>
        <dbReference type="EMBL" id="RGV54473.1"/>
    </source>
</evidence>
<dbReference type="Proteomes" id="UP000284366">
    <property type="component" value="Unassembled WGS sequence"/>
</dbReference>
<dbReference type="AlphaFoldDB" id="A0A1Y3YW97"/>